<dbReference type="PANTHER" id="PTHR34502:SF6">
    <property type="entry name" value="DUF6594 DOMAIN-CONTAINING PROTEIN"/>
    <property type="match status" value="1"/>
</dbReference>
<feature type="compositionally biased region" description="Low complexity" evidence="1">
    <location>
        <begin position="74"/>
        <end position="86"/>
    </location>
</feature>
<feature type="compositionally biased region" description="Low complexity" evidence="1">
    <location>
        <begin position="403"/>
        <end position="417"/>
    </location>
</feature>
<reference evidence="4" key="2">
    <citation type="submission" date="2023-06" db="EMBL/GenBank/DDBJ databases">
        <authorList>
            <consortium name="Lawrence Berkeley National Laboratory"/>
            <person name="Haridas S."/>
            <person name="Hensen N."/>
            <person name="Bonometti L."/>
            <person name="Westerberg I."/>
            <person name="Brannstrom I.O."/>
            <person name="Guillou S."/>
            <person name="Cros-Aarteil S."/>
            <person name="Calhoun S."/>
            <person name="Kuo A."/>
            <person name="Mondo S."/>
            <person name="Pangilinan J."/>
            <person name="Riley R."/>
            <person name="LaButti K."/>
            <person name="Andreopoulos B."/>
            <person name="Lipzen A."/>
            <person name="Chen C."/>
            <person name="Yanf M."/>
            <person name="Daum C."/>
            <person name="Ng V."/>
            <person name="Clum A."/>
            <person name="Steindorff A."/>
            <person name="Ohm R."/>
            <person name="Martin F."/>
            <person name="Silar P."/>
            <person name="Natvig D."/>
            <person name="Lalanne C."/>
            <person name="Gautier V."/>
            <person name="Ament-velasquez S.L."/>
            <person name="Kruys A."/>
            <person name="Hutchinson M.I."/>
            <person name="Powell A.J."/>
            <person name="Barry K."/>
            <person name="Miller A.N."/>
            <person name="Grigoriev I.V."/>
            <person name="Debuchy R."/>
            <person name="Gladieux P."/>
            <person name="Thoren M.H."/>
            <person name="Johannesson H."/>
        </authorList>
    </citation>
    <scope>NUCLEOTIDE SEQUENCE</scope>
    <source>
        <strain evidence="4">CBS 232.78</strain>
    </source>
</reference>
<feature type="transmembrane region" description="Helical" evidence="2">
    <location>
        <begin position="468"/>
        <end position="485"/>
    </location>
</feature>
<proteinExistence type="predicted"/>
<keyword evidence="2" id="KW-0812">Transmembrane</keyword>
<evidence type="ECO:0000259" key="3">
    <source>
        <dbReference type="Pfam" id="PF20237"/>
    </source>
</evidence>
<dbReference type="Pfam" id="PF20237">
    <property type="entry name" value="DUF6594"/>
    <property type="match status" value="1"/>
</dbReference>
<gene>
    <name evidence="4" type="ORF">B0H63DRAFT_393730</name>
</gene>
<reference evidence="4" key="1">
    <citation type="journal article" date="2023" name="Mol. Phylogenet. Evol.">
        <title>Genome-scale phylogeny and comparative genomics of the fungal order Sordariales.</title>
        <authorList>
            <person name="Hensen N."/>
            <person name="Bonometti L."/>
            <person name="Westerberg I."/>
            <person name="Brannstrom I.O."/>
            <person name="Guillou S."/>
            <person name="Cros-Aarteil S."/>
            <person name="Calhoun S."/>
            <person name="Haridas S."/>
            <person name="Kuo A."/>
            <person name="Mondo S."/>
            <person name="Pangilinan J."/>
            <person name="Riley R."/>
            <person name="LaButti K."/>
            <person name="Andreopoulos B."/>
            <person name="Lipzen A."/>
            <person name="Chen C."/>
            <person name="Yan M."/>
            <person name="Daum C."/>
            <person name="Ng V."/>
            <person name="Clum A."/>
            <person name="Steindorff A."/>
            <person name="Ohm R.A."/>
            <person name="Martin F."/>
            <person name="Silar P."/>
            <person name="Natvig D.O."/>
            <person name="Lalanne C."/>
            <person name="Gautier V."/>
            <person name="Ament-Velasquez S.L."/>
            <person name="Kruys A."/>
            <person name="Hutchinson M.I."/>
            <person name="Powell A.J."/>
            <person name="Barry K."/>
            <person name="Miller A.N."/>
            <person name="Grigoriev I.V."/>
            <person name="Debuchy R."/>
            <person name="Gladieux P."/>
            <person name="Hiltunen Thoren M."/>
            <person name="Johannesson H."/>
        </authorList>
    </citation>
    <scope>NUCLEOTIDE SEQUENCE</scope>
    <source>
        <strain evidence="4">CBS 232.78</strain>
    </source>
</reference>
<dbReference type="PANTHER" id="PTHR34502">
    <property type="entry name" value="DUF6594 DOMAIN-CONTAINING PROTEIN-RELATED"/>
    <property type="match status" value="1"/>
</dbReference>
<comment type="caution">
    <text evidence="4">The sequence shown here is derived from an EMBL/GenBank/DDBJ whole genome shotgun (WGS) entry which is preliminary data.</text>
</comment>
<keyword evidence="2" id="KW-1133">Transmembrane helix</keyword>
<evidence type="ECO:0000313" key="5">
    <source>
        <dbReference type="Proteomes" id="UP001285441"/>
    </source>
</evidence>
<feature type="compositionally biased region" description="Basic and acidic residues" evidence="1">
    <location>
        <begin position="34"/>
        <end position="66"/>
    </location>
</feature>
<protein>
    <recommendedName>
        <fullName evidence="3">DUF6594 domain-containing protein</fullName>
    </recommendedName>
</protein>
<dbReference type="AlphaFoldDB" id="A0AAE0NNM3"/>
<feature type="transmembrane region" description="Helical" evidence="2">
    <location>
        <begin position="444"/>
        <end position="462"/>
    </location>
</feature>
<feature type="compositionally biased region" description="Polar residues" evidence="1">
    <location>
        <begin position="1"/>
        <end position="10"/>
    </location>
</feature>
<evidence type="ECO:0000313" key="4">
    <source>
        <dbReference type="EMBL" id="KAK3384844.1"/>
    </source>
</evidence>
<feature type="transmembrane region" description="Helical" evidence="2">
    <location>
        <begin position="506"/>
        <end position="523"/>
    </location>
</feature>
<evidence type="ECO:0000256" key="1">
    <source>
        <dbReference type="SAM" id="MobiDB-lite"/>
    </source>
</evidence>
<sequence length="524" mass="56883">MSNNDIKTNRSGSSSGSTITPSAFERQARGGGAESERADKQRKPDPLSFLEKDSPAVTEEHIRRVIAESGGDWSPRSASSSLSADSNSRRSVAETDSTTPDHSVNGDIQSTTFKQRSPSPSEGSVDVRRTSRARSGPSRQQRATSQTKGDDPAYRYGTPEMARGSAKHPHFPPSELQPRLSARGHGHTKHLPRAEKLPMSGYELLSAKLSNSSTRSRRRPGSTKELPTEKGEPRIKPIYRRFEALNHRLLLHLQDELSELEEQLHRLDTADTQTRRLQNCILPASRRAEFMAGGELQWHKTDLLGKIGFKLGQYNHVLSSFSETQSLPPASMSDVEDYRTYLATHNPIAEIETRFLDPAEDLVCLAPHRSPTSSYSDSSSLSSQYFPHSDDALTPMPRKMSFGRPSPGASGGLSSPRLGTSILNKKGLYGRREGQLTNGEESQLGLVACLAAVAVVGPVVAFPVVTDFLGRMAVVLVAGLAVAALRQKVTDTRVGVGGQSVKSEDVLPVVGVYAVVMVIIAAVL</sequence>
<feature type="region of interest" description="Disordered" evidence="1">
    <location>
        <begin position="396"/>
        <end position="417"/>
    </location>
</feature>
<feature type="region of interest" description="Disordered" evidence="1">
    <location>
        <begin position="1"/>
        <end position="232"/>
    </location>
</feature>
<keyword evidence="2" id="KW-0472">Membrane</keyword>
<name>A0AAE0NNM3_9PEZI</name>
<accession>A0AAE0NNM3</accession>
<evidence type="ECO:0000256" key="2">
    <source>
        <dbReference type="SAM" id="Phobius"/>
    </source>
</evidence>
<dbReference type="Proteomes" id="UP001285441">
    <property type="component" value="Unassembled WGS sequence"/>
</dbReference>
<feature type="compositionally biased region" description="Polar residues" evidence="1">
    <location>
        <begin position="137"/>
        <end position="147"/>
    </location>
</feature>
<organism evidence="4 5">
    <name type="scientific">Podospora didyma</name>
    <dbReference type="NCBI Taxonomy" id="330526"/>
    <lineage>
        <taxon>Eukaryota</taxon>
        <taxon>Fungi</taxon>
        <taxon>Dikarya</taxon>
        <taxon>Ascomycota</taxon>
        <taxon>Pezizomycotina</taxon>
        <taxon>Sordariomycetes</taxon>
        <taxon>Sordariomycetidae</taxon>
        <taxon>Sordariales</taxon>
        <taxon>Podosporaceae</taxon>
        <taxon>Podospora</taxon>
    </lineage>
</organism>
<dbReference type="EMBL" id="JAULSW010000004">
    <property type="protein sequence ID" value="KAK3384844.1"/>
    <property type="molecule type" value="Genomic_DNA"/>
</dbReference>
<feature type="domain" description="DUF6594" evidence="3">
    <location>
        <begin position="211"/>
        <end position="518"/>
    </location>
</feature>
<feature type="compositionally biased region" description="Basic residues" evidence="1">
    <location>
        <begin position="182"/>
        <end position="191"/>
    </location>
</feature>
<dbReference type="InterPro" id="IPR046529">
    <property type="entry name" value="DUF6594"/>
</dbReference>
<feature type="compositionally biased region" description="Polar residues" evidence="1">
    <location>
        <begin position="94"/>
        <end position="122"/>
    </location>
</feature>
<keyword evidence="5" id="KW-1185">Reference proteome</keyword>